<evidence type="ECO:0000313" key="2">
    <source>
        <dbReference type="Proteomes" id="UP000183832"/>
    </source>
</evidence>
<organism evidence="1 2">
    <name type="scientific">Clunio marinus</name>
    <dbReference type="NCBI Taxonomy" id="568069"/>
    <lineage>
        <taxon>Eukaryota</taxon>
        <taxon>Metazoa</taxon>
        <taxon>Ecdysozoa</taxon>
        <taxon>Arthropoda</taxon>
        <taxon>Hexapoda</taxon>
        <taxon>Insecta</taxon>
        <taxon>Pterygota</taxon>
        <taxon>Neoptera</taxon>
        <taxon>Endopterygota</taxon>
        <taxon>Diptera</taxon>
        <taxon>Nematocera</taxon>
        <taxon>Chironomoidea</taxon>
        <taxon>Chironomidae</taxon>
        <taxon>Clunio</taxon>
    </lineage>
</organism>
<name>A0A1J1HQK1_9DIPT</name>
<keyword evidence="2" id="KW-1185">Reference proteome</keyword>
<proteinExistence type="predicted"/>
<reference evidence="1 2" key="1">
    <citation type="submission" date="2015-04" db="EMBL/GenBank/DDBJ databases">
        <authorList>
            <person name="Syromyatnikov M.Y."/>
            <person name="Popov V.N."/>
        </authorList>
    </citation>
    <scope>NUCLEOTIDE SEQUENCE [LARGE SCALE GENOMIC DNA]</scope>
</reference>
<dbReference type="EMBL" id="CVRI01000017">
    <property type="protein sequence ID" value="CRK90251.1"/>
    <property type="molecule type" value="Genomic_DNA"/>
</dbReference>
<dbReference type="Proteomes" id="UP000183832">
    <property type="component" value="Unassembled WGS sequence"/>
</dbReference>
<evidence type="ECO:0000313" key="1">
    <source>
        <dbReference type="EMBL" id="CRK90251.1"/>
    </source>
</evidence>
<gene>
    <name evidence="1" type="ORF">CLUMA_CG003962</name>
</gene>
<sequence length="74" mass="8681">MRRLSLQRDFLLISVLLKFKISVSNMKDNMTRYYSTFFLCGNKTECYAHKLKRLLLFACRSSLLKINASTLINV</sequence>
<protein>
    <submittedName>
        <fullName evidence="1">CLUMA_CG003962, isoform A</fullName>
    </submittedName>
</protein>
<accession>A0A1J1HQK1</accession>
<dbReference type="AlphaFoldDB" id="A0A1J1HQK1"/>